<proteinExistence type="predicted"/>
<comment type="caution">
    <text evidence="1">The sequence shown here is derived from an EMBL/GenBank/DDBJ whole genome shotgun (WGS) entry which is preliminary data.</text>
</comment>
<evidence type="ECO:0000313" key="2">
    <source>
        <dbReference type="Proteomes" id="UP001165960"/>
    </source>
</evidence>
<dbReference type="EMBL" id="QTSX02002842">
    <property type="protein sequence ID" value="KAJ9074972.1"/>
    <property type="molecule type" value="Genomic_DNA"/>
</dbReference>
<keyword evidence="2" id="KW-1185">Reference proteome</keyword>
<name>A0ACC2TL46_9FUNG</name>
<organism evidence="1 2">
    <name type="scientific">Entomophthora muscae</name>
    <dbReference type="NCBI Taxonomy" id="34485"/>
    <lineage>
        <taxon>Eukaryota</taxon>
        <taxon>Fungi</taxon>
        <taxon>Fungi incertae sedis</taxon>
        <taxon>Zoopagomycota</taxon>
        <taxon>Entomophthoromycotina</taxon>
        <taxon>Entomophthoromycetes</taxon>
        <taxon>Entomophthorales</taxon>
        <taxon>Entomophthoraceae</taxon>
        <taxon>Entomophthora</taxon>
    </lineage>
</organism>
<evidence type="ECO:0000313" key="1">
    <source>
        <dbReference type="EMBL" id="KAJ9074972.1"/>
    </source>
</evidence>
<reference evidence="1" key="1">
    <citation type="submission" date="2022-04" db="EMBL/GenBank/DDBJ databases">
        <title>Genome of the entomopathogenic fungus Entomophthora muscae.</title>
        <authorList>
            <person name="Elya C."/>
            <person name="Lovett B.R."/>
            <person name="Lee E."/>
            <person name="Macias A.M."/>
            <person name="Hajek A.E."/>
            <person name="De Bivort B.L."/>
            <person name="Kasson M.T."/>
            <person name="De Fine Licht H.H."/>
            <person name="Stajich J.E."/>
        </authorList>
    </citation>
    <scope>NUCLEOTIDE SEQUENCE</scope>
    <source>
        <strain evidence="1">Berkeley</strain>
    </source>
</reference>
<sequence>MNHLIFSAVLTACLGIGGHQHTFKPHRPFQDPTKEYYYKEPSQLNFSQLYSWPALVLPHSLTSIAVYILTYYMICTQKDVLLVIGGIPNCYLAHWVPSVELVFPRILVIYTDGLSKKGFAAQHEGSKLEVNFNDWLEIWAAWLCDLQLASDQEVIP</sequence>
<dbReference type="Proteomes" id="UP001165960">
    <property type="component" value="Unassembled WGS sequence"/>
</dbReference>
<gene>
    <name evidence="1" type="ORF">DSO57_1000915</name>
</gene>
<protein>
    <submittedName>
        <fullName evidence="1">Uncharacterized protein</fullName>
    </submittedName>
</protein>
<accession>A0ACC2TL46</accession>